<evidence type="ECO:0000256" key="2">
    <source>
        <dbReference type="ARBA" id="ARBA00022676"/>
    </source>
</evidence>
<evidence type="ECO:0000259" key="5">
    <source>
        <dbReference type="Pfam" id="PF21036"/>
    </source>
</evidence>
<keyword evidence="3" id="KW-0808">Transferase</keyword>
<evidence type="ECO:0000256" key="3">
    <source>
        <dbReference type="ARBA" id="ARBA00022679"/>
    </source>
</evidence>
<reference evidence="6 7" key="1">
    <citation type="submission" date="2023-05" db="EMBL/GenBank/DDBJ databases">
        <title>Draft genome sequence of Streptomyces sp. B-S-A6 isolated from a cave soil in Thailand.</title>
        <authorList>
            <person name="Chamroensaksri N."/>
            <person name="Muangham S."/>
        </authorList>
    </citation>
    <scope>NUCLEOTIDE SEQUENCE [LARGE SCALE GENOMIC DNA]</scope>
    <source>
        <strain evidence="6 7">B-S-A6</strain>
    </source>
</reference>
<evidence type="ECO:0000256" key="1">
    <source>
        <dbReference type="ARBA" id="ARBA00006962"/>
    </source>
</evidence>
<feature type="domain" description="Erythromycin biosynthesis protein CIII-like N-terminal" evidence="5">
    <location>
        <begin position="31"/>
        <end position="235"/>
    </location>
</feature>
<dbReference type="Proteomes" id="UP001223978">
    <property type="component" value="Unassembled WGS sequence"/>
</dbReference>
<dbReference type="Gene3D" id="3.40.50.2000">
    <property type="entry name" value="Glycogen Phosphorylase B"/>
    <property type="match status" value="2"/>
</dbReference>
<evidence type="ECO:0000313" key="7">
    <source>
        <dbReference type="Proteomes" id="UP001223978"/>
    </source>
</evidence>
<comment type="similarity">
    <text evidence="1">Belongs to the glycosyltransferase 28 family.</text>
</comment>
<proteinExistence type="inferred from homology"/>
<gene>
    <name evidence="6" type="ORF">QIS96_30720</name>
</gene>
<dbReference type="EMBL" id="JASCIQ010000042">
    <property type="protein sequence ID" value="MDI3408178.1"/>
    <property type="molecule type" value="Genomic_DNA"/>
</dbReference>
<protein>
    <submittedName>
        <fullName evidence="6">DUF1205 domain-containing protein</fullName>
    </submittedName>
</protein>
<dbReference type="InterPro" id="IPR010610">
    <property type="entry name" value="EryCIII-like_C"/>
</dbReference>
<keyword evidence="2" id="KW-0328">Glycosyltransferase</keyword>
<dbReference type="PANTHER" id="PTHR48050:SF13">
    <property type="entry name" value="STEROL 3-BETA-GLUCOSYLTRANSFERASE UGT80A2"/>
    <property type="match status" value="1"/>
</dbReference>
<feature type="domain" description="Erythromycin biosynthesis protein CIII-like C-terminal" evidence="4">
    <location>
        <begin position="249"/>
        <end position="389"/>
    </location>
</feature>
<sequence>MSHGNEVDAMRVLFAVSPGLAHVYPSLGLAWAFRVAGHDVAVATSGVSTQAAAHAGFAVRDVSPGADFAAVFRRKGSAADKARAMRELGLAVAENPQTPDTILEKFSRVSELMLDGTLRFAEAWQPDLIVYSRLQGAALVAARALGVPAVDHGFSFMREGALPGRYLPYLTSLYERVGVPAELPAITSLYFAPEHMMHGEGEGWTMRSVPFQGGGTLPDWMAEPKTRPRVCVTLGTTVPQVNGVGSVESVLKAATGLDAEFVLALGDDPDLAPLGTLPDNVRVVGFTPLSTLLTTCDAIIHHGGAGTTLASSHAGIPQLAMPHGADNWLNAAMLERCGLGLNREPADVDTELLKTLLYDDGLRDSVRDAASVLAQSPGPGEIVPRLVRLAEH</sequence>
<dbReference type="InterPro" id="IPR002213">
    <property type="entry name" value="UDP_glucos_trans"/>
</dbReference>
<dbReference type="PANTHER" id="PTHR48050">
    <property type="entry name" value="STEROL 3-BETA-GLUCOSYLTRANSFERASE"/>
    <property type="match status" value="1"/>
</dbReference>
<evidence type="ECO:0000259" key="4">
    <source>
        <dbReference type="Pfam" id="PF06722"/>
    </source>
</evidence>
<dbReference type="RefSeq" id="WP_282546087.1">
    <property type="nucleotide sequence ID" value="NZ_JASCIQ010000042.1"/>
</dbReference>
<dbReference type="Pfam" id="PF21036">
    <property type="entry name" value="EryCIII-like_N"/>
    <property type="match status" value="1"/>
</dbReference>
<dbReference type="CDD" id="cd03784">
    <property type="entry name" value="GT1_Gtf-like"/>
    <property type="match status" value="1"/>
</dbReference>
<comment type="caution">
    <text evidence="6">The sequence shown here is derived from an EMBL/GenBank/DDBJ whole genome shotgun (WGS) entry which is preliminary data.</text>
</comment>
<dbReference type="Pfam" id="PF06722">
    <property type="entry name" value="EryCIII-like_C"/>
    <property type="match status" value="1"/>
</dbReference>
<keyword evidence="7" id="KW-1185">Reference proteome</keyword>
<accession>A0ABT6SJ15</accession>
<name>A0ABT6SJ15_9ACTN</name>
<dbReference type="InterPro" id="IPR048284">
    <property type="entry name" value="EryCIII-like_N"/>
</dbReference>
<evidence type="ECO:0000313" key="6">
    <source>
        <dbReference type="EMBL" id="MDI3408178.1"/>
    </source>
</evidence>
<dbReference type="SUPFAM" id="SSF53756">
    <property type="entry name" value="UDP-Glycosyltransferase/glycogen phosphorylase"/>
    <property type="match status" value="1"/>
</dbReference>
<dbReference type="InterPro" id="IPR050426">
    <property type="entry name" value="Glycosyltransferase_28"/>
</dbReference>
<organism evidence="6 7">
    <name type="scientific">Streptomyces cavernicola</name>
    <dbReference type="NCBI Taxonomy" id="3043613"/>
    <lineage>
        <taxon>Bacteria</taxon>
        <taxon>Bacillati</taxon>
        <taxon>Actinomycetota</taxon>
        <taxon>Actinomycetes</taxon>
        <taxon>Kitasatosporales</taxon>
        <taxon>Streptomycetaceae</taxon>
        <taxon>Streptomyces</taxon>
    </lineage>
</organism>